<dbReference type="Gene3D" id="3.80.10.10">
    <property type="entry name" value="Ribonuclease Inhibitor"/>
    <property type="match status" value="1"/>
</dbReference>
<reference evidence="1 2" key="1">
    <citation type="submission" date="2015-12" db="EMBL/GenBank/DDBJ databases">
        <title>The genome of Folsomia candida.</title>
        <authorList>
            <person name="Faddeeva A."/>
            <person name="Derks M.F."/>
            <person name="Anvar Y."/>
            <person name="Smit S."/>
            <person name="Van Straalen N."/>
            <person name="Roelofs D."/>
        </authorList>
    </citation>
    <scope>NUCLEOTIDE SEQUENCE [LARGE SCALE GENOMIC DNA]</scope>
    <source>
        <strain evidence="1 2">VU population</strain>
        <tissue evidence="1">Whole body</tissue>
    </source>
</reference>
<dbReference type="AlphaFoldDB" id="A0A226CZS8"/>
<name>A0A226CZS8_FOLCA</name>
<dbReference type="EMBL" id="LNIX01000055">
    <property type="protein sequence ID" value="OXA37536.1"/>
    <property type="molecule type" value="Genomic_DNA"/>
</dbReference>
<keyword evidence="2" id="KW-1185">Reference proteome</keyword>
<evidence type="ECO:0000313" key="2">
    <source>
        <dbReference type="Proteomes" id="UP000198287"/>
    </source>
</evidence>
<comment type="caution">
    <text evidence="1">The sequence shown here is derived from an EMBL/GenBank/DDBJ whole genome shotgun (WGS) entry which is preliminary data.</text>
</comment>
<evidence type="ECO:0008006" key="3">
    <source>
        <dbReference type="Google" id="ProtNLM"/>
    </source>
</evidence>
<dbReference type="OrthoDB" id="2870744at2759"/>
<accession>A0A226CZS8</accession>
<protein>
    <recommendedName>
        <fullName evidence="3">F-box domain-containing protein</fullName>
    </recommendedName>
</protein>
<sequence>MESQPERSVQEIALCNPIILTKILSQSSAPLKSCRLVSHFWNDTVLSLPNTRLALKLNQNQDDERDPVSFLELCYKLDDRLAKRIYAATSHLNEVTFYFATKLIHLCDKFSDQVQVLEISIYYEASLQSVFLVLKNSCPNLKQLRVRCSFSEYDVPSGETLEGPMLSLPSLTVFELNSSVVAPSPILTCFAKLVVNASPNLKKVTLPWGIYPDLETSKFLDSLTLELDDVRPLDDVLTQLKPSELTRMLNQIGDQLVHLSFSYCNISNEWESMQEDNDLDTSTPSGFRLKKKMSKLRRFENDMVDIIQHYDLWRDIERMQALESLRIGKISKKSTSVNAVLKNLSETERIFTKVTDLKIHELYDPDLLEGLKTAFPNLESLALDTFHEEEEDEEKARMELDVVLETCAGFDKLTHLHLWLPTYPEQTWEVLTALFNAVGLDTLVINTHSQNHTRHDLTDGDGYMLDLFKTLIVAMSYMDKVVINDLYLRQARTDDASRWSAGSRPNGRTGAPYTLDIIGLSHAER</sequence>
<dbReference type="Proteomes" id="UP000198287">
    <property type="component" value="Unassembled WGS sequence"/>
</dbReference>
<organism evidence="1 2">
    <name type="scientific">Folsomia candida</name>
    <name type="common">Springtail</name>
    <dbReference type="NCBI Taxonomy" id="158441"/>
    <lineage>
        <taxon>Eukaryota</taxon>
        <taxon>Metazoa</taxon>
        <taxon>Ecdysozoa</taxon>
        <taxon>Arthropoda</taxon>
        <taxon>Hexapoda</taxon>
        <taxon>Collembola</taxon>
        <taxon>Entomobryomorpha</taxon>
        <taxon>Isotomoidea</taxon>
        <taxon>Isotomidae</taxon>
        <taxon>Proisotominae</taxon>
        <taxon>Folsomia</taxon>
    </lineage>
</organism>
<evidence type="ECO:0000313" key="1">
    <source>
        <dbReference type="EMBL" id="OXA37536.1"/>
    </source>
</evidence>
<gene>
    <name evidence="1" type="ORF">Fcan01_27650</name>
</gene>
<dbReference type="InterPro" id="IPR032675">
    <property type="entry name" value="LRR_dom_sf"/>
</dbReference>
<proteinExistence type="predicted"/>